<feature type="compositionally biased region" description="Basic residues" evidence="1">
    <location>
        <begin position="86"/>
        <end position="127"/>
    </location>
</feature>
<sequence length="641" mass="72196">MAAAYLRACGVYESPSRSTNCSVFTPSAIREAMLIYLRHTLSSSKGLNEMGKRRKREIDSEDESPSSASSSSCSSYSSDESDSSSRKRRKKRSEREKRRKREKERKRKKMERRERKRKDRKKRTKKKRDYESESDTESNSGSESISDQEDEPETVVKEMLKEFPDVGSDLKQLLKMIDDGQAVDIKGISEKALKERLKKLFLSLKLKERGDRVFLLPPGASPSLDVVGHLIKGGEEEVEKNLDDSAPSKNTEATATGNGNDEKEKSLEDENILGADDVAGPKKRVIGPAMPSAELLAAAAKLTEAEAELREAELEEDSEYFIGPAPPAVVAEVALSNEAERFEEVTRIMEADVNSPYDVLGVNHNMAADNMKKRYWKLSLLVHPDKCSHPQAQEAFVLLNKAFKELQDPEKRKAMDDKIKAKEEQEAFKAELRSMQEAAQWRRSQGISMEGDAELLAATEVKPVPTRDEWMTTLPPERKTGVPVQQSTTAFSRNAREGRGDTTVWTDTPMDKAERAKMNYLEAYNKASALASSEGDNMKRSIDADLVDKYNKQKRSKSLVEKHREESSSSTSSRSKKKKLPYSSSKEKTEKDEWVGKHPWKPWDRENDLNAGRQKVKLDAEGMAEGLASKFSSGNFQRSFL</sequence>
<feature type="compositionally biased region" description="Low complexity" evidence="1">
    <location>
        <begin position="65"/>
        <end position="78"/>
    </location>
</feature>
<protein>
    <recommendedName>
        <fullName evidence="2">J domain-containing protein</fullName>
    </recommendedName>
</protein>
<feature type="domain" description="J" evidence="2">
    <location>
        <begin position="355"/>
        <end position="420"/>
    </location>
</feature>
<dbReference type="Pfam" id="PF12572">
    <property type="entry name" value="DUF3752"/>
    <property type="match status" value="1"/>
</dbReference>
<comment type="caution">
    <text evidence="3">The sequence shown here is derived from an EMBL/GenBank/DDBJ whole genome shotgun (WGS) entry which is preliminary data.</text>
</comment>
<proteinExistence type="predicted"/>
<organism evidence="3 4">
    <name type="scientific">Microthlaspi erraticum</name>
    <dbReference type="NCBI Taxonomy" id="1685480"/>
    <lineage>
        <taxon>Eukaryota</taxon>
        <taxon>Viridiplantae</taxon>
        <taxon>Streptophyta</taxon>
        <taxon>Embryophyta</taxon>
        <taxon>Tracheophyta</taxon>
        <taxon>Spermatophyta</taxon>
        <taxon>Magnoliopsida</taxon>
        <taxon>eudicotyledons</taxon>
        <taxon>Gunneridae</taxon>
        <taxon>Pentapetalae</taxon>
        <taxon>rosids</taxon>
        <taxon>malvids</taxon>
        <taxon>Brassicales</taxon>
        <taxon>Brassicaceae</taxon>
        <taxon>Coluteocarpeae</taxon>
        <taxon>Microthlaspi</taxon>
    </lineage>
</organism>
<evidence type="ECO:0000259" key="2">
    <source>
        <dbReference type="PROSITE" id="PS50076"/>
    </source>
</evidence>
<dbReference type="SUPFAM" id="SSF46565">
    <property type="entry name" value="Chaperone J-domain"/>
    <property type="match status" value="1"/>
</dbReference>
<dbReference type="Pfam" id="PF00226">
    <property type="entry name" value="DnaJ"/>
    <property type="match status" value="1"/>
</dbReference>
<dbReference type="InterPro" id="IPR022226">
    <property type="entry name" value="DUF3752"/>
</dbReference>
<dbReference type="SMART" id="SM00271">
    <property type="entry name" value="DnaJ"/>
    <property type="match status" value="1"/>
</dbReference>
<evidence type="ECO:0000313" key="3">
    <source>
        <dbReference type="EMBL" id="CAA7033331.1"/>
    </source>
</evidence>
<name>A0A6D2J7S5_9BRAS</name>
<feature type="compositionally biased region" description="Polar residues" evidence="1">
    <location>
        <begin position="247"/>
        <end position="259"/>
    </location>
</feature>
<feature type="compositionally biased region" description="Polar residues" evidence="1">
    <location>
        <begin position="483"/>
        <end position="492"/>
    </location>
</feature>
<dbReference type="Proteomes" id="UP000467841">
    <property type="component" value="Unassembled WGS sequence"/>
</dbReference>
<dbReference type="Gene3D" id="1.10.287.110">
    <property type="entry name" value="DnaJ domain"/>
    <property type="match status" value="1"/>
</dbReference>
<feature type="compositionally biased region" description="Basic and acidic residues" evidence="1">
    <location>
        <begin position="558"/>
        <end position="567"/>
    </location>
</feature>
<dbReference type="PROSITE" id="PS50076">
    <property type="entry name" value="DNAJ_2"/>
    <property type="match status" value="1"/>
</dbReference>
<evidence type="ECO:0000313" key="4">
    <source>
        <dbReference type="Proteomes" id="UP000467841"/>
    </source>
</evidence>
<dbReference type="OrthoDB" id="342454at2759"/>
<dbReference type="CDD" id="cd06257">
    <property type="entry name" value="DnaJ"/>
    <property type="match status" value="1"/>
</dbReference>
<feature type="compositionally biased region" description="Basic and acidic residues" evidence="1">
    <location>
        <begin position="585"/>
        <end position="608"/>
    </location>
</feature>
<dbReference type="InterPro" id="IPR036869">
    <property type="entry name" value="J_dom_sf"/>
</dbReference>
<gene>
    <name evidence="3" type="ORF">MERR_LOCUS20566</name>
</gene>
<dbReference type="PANTHER" id="PTHR47422:SF1">
    <property type="entry name" value="DNAJ HEAT SHOCK N-TERMINAL DOMAIN-CONTAINING PROTEIN"/>
    <property type="match status" value="1"/>
</dbReference>
<feature type="region of interest" description="Disordered" evidence="1">
    <location>
        <begin position="546"/>
        <end position="610"/>
    </location>
</feature>
<accession>A0A6D2J7S5</accession>
<reference evidence="3" key="1">
    <citation type="submission" date="2020-01" db="EMBL/GenBank/DDBJ databases">
        <authorList>
            <person name="Mishra B."/>
        </authorList>
    </citation>
    <scope>NUCLEOTIDE SEQUENCE [LARGE SCALE GENOMIC DNA]</scope>
</reference>
<evidence type="ECO:0000256" key="1">
    <source>
        <dbReference type="SAM" id="MobiDB-lite"/>
    </source>
</evidence>
<keyword evidence="4" id="KW-1185">Reference proteome</keyword>
<dbReference type="AlphaFoldDB" id="A0A6D2J7S5"/>
<feature type="region of interest" description="Disordered" evidence="1">
    <location>
        <begin position="236"/>
        <end position="274"/>
    </location>
</feature>
<feature type="region of interest" description="Disordered" evidence="1">
    <location>
        <begin position="472"/>
        <end position="506"/>
    </location>
</feature>
<dbReference type="InterPro" id="IPR001623">
    <property type="entry name" value="DnaJ_domain"/>
</dbReference>
<dbReference type="PANTHER" id="PTHR47422">
    <property type="entry name" value="DNAJ HEAT SHOCK N-TERMINAL DOMAIN-CONTAINING PROTEIN"/>
    <property type="match status" value="1"/>
</dbReference>
<dbReference type="PRINTS" id="PR00625">
    <property type="entry name" value="JDOMAIN"/>
</dbReference>
<dbReference type="EMBL" id="CACVBM020001129">
    <property type="protein sequence ID" value="CAA7033331.1"/>
    <property type="molecule type" value="Genomic_DNA"/>
</dbReference>
<feature type="region of interest" description="Disordered" evidence="1">
    <location>
        <begin position="44"/>
        <end position="154"/>
    </location>
</feature>